<dbReference type="AlphaFoldDB" id="A0A2A8D0A0"/>
<sequence>MLTVRDDIWIAASPEAVFDYVDVPERQPVFTPSLRRSELIERLPNDGARARYTFSLLGLSLSGEVRATDYEPPERIVFAMTGNLRGSIRWYLDAEDGGTRFTYAATYAVPGPVLLQPLLMPIIRGYNRSEIRTLLHNLKTQVEQHEETTQDPDTVS</sequence>
<comment type="caution">
    <text evidence="1">The sequence shown here is derived from an EMBL/GenBank/DDBJ whole genome shotgun (WGS) entry which is preliminary data.</text>
</comment>
<name>A0A2A8D0A0_9BACT</name>
<protein>
    <submittedName>
        <fullName evidence="1">Bacterio-opsin activator</fullName>
    </submittedName>
</protein>
<evidence type="ECO:0000313" key="1">
    <source>
        <dbReference type="EMBL" id="PEN14346.1"/>
    </source>
</evidence>
<dbReference type="CDD" id="cd07812">
    <property type="entry name" value="SRPBCC"/>
    <property type="match status" value="1"/>
</dbReference>
<dbReference type="OrthoDB" id="9797595at2"/>
<dbReference type="InterPro" id="IPR023393">
    <property type="entry name" value="START-like_dom_sf"/>
</dbReference>
<dbReference type="Pfam" id="PF10604">
    <property type="entry name" value="Polyketide_cyc2"/>
    <property type="match status" value="1"/>
</dbReference>
<organism evidence="1 2">
    <name type="scientific">Longibacter salinarum</name>
    <dbReference type="NCBI Taxonomy" id="1850348"/>
    <lineage>
        <taxon>Bacteria</taxon>
        <taxon>Pseudomonadati</taxon>
        <taxon>Rhodothermota</taxon>
        <taxon>Rhodothermia</taxon>
        <taxon>Rhodothermales</taxon>
        <taxon>Salisaetaceae</taxon>
        <taxon>Longibacter</taxon>
    </lineage>
</organism>
<dbReference type="SUPFAM" id="SSF55961">
    <property type="entry name" value="Bet v1-like"/>
    <property type="match status" value="1"/>
</dbReference>
<dbReference type="InterPro" id="IPR019587">
    <property type="entry name" value="Polyketide_cyclase/dehydratase"/>
</dbReference>
<proteinExistence type="predicted"/>
<dbReference type="RefSeq" id="WP_098074528.1">
    <property type="nucleotide sequence ID" value="NZ_PDEQ01000002.1"/>
</dbReference>
<accession>A0A2A8D0A0</accession>
<reference evidence="1 2" key="1">
    <citation type="submission" date="2017-10" db="EMBL/GenBank/DDBJ databases">
        <title>Draft genome of Longibacter Salinarum.</title>
        <authorList>
            <person name="Goh K.M."/>
            <person name="Shamsir M.S."/>
            <person name="Lim S.W."/>
        </authorList>
    </citation>
    <scope>NUCLEOTIDE SEQUENCE [LARGE SCALE GENOMIC DNA]</scope>
    <source>
        <strain evidence="1 2">KCTC 52045</strain>
    </source>
</reference>
<dbReference type="EMBL" id="PDEQ01000002">
    <property type="protein sequence ID" value="PEN14346.1"/>
    <property type="molecule type" value="Genomic_DNA"/>
</dbReference>
<keyword evidence="2" id="KW-1185">Reference proteome</keyword>
<dbReference type="Proteomes" id="UP000220102">
    <property type="component" value="Unassembled WGS sequence"/>
</dbReference>
<dbReference type="Gene3D" id="3.30.530.20">
    <property type="match status" value="1"/>
</dbReference>
<evidence type="ECO:0000313" key="2">
    <source>
        <dbReference type="Proteomes" id="UP000220102"/>
    </source>
</evidence>
<gene>
    <name evidence="1" type="ORF">CRI94_04745</name>
</gene>